<name>A0A8H7PV26_MORIS</name>
<dbReference type="EMBL" id="JAEPQZ010000005">
    <property type="protein sequence ID" value="KAG2180852.1"/>
    <property type="molecule type" value="Genomic_DNA"/>
</dbReference>
<dbReference type="Pfam" id="PF00789">
    <property type="entry name" value="UBX"/>
    <property type="match status" value="1"/>
</dbReference>
<dbReference type="GO" id="GO:0005737">
    <property type="term" value="C:cytoplasm"/>
    <property type="evidence" value="ECO:0007669"/>
    <property type="project" value="TreeGrafter"/>
</dbReference>
<keyword evidence="5" id="KW-1185">Reference proteome</keyword>
<dbReference type="SUPFAM" id="SSF54236">
    <property type="entry name" value="Ubiquitin-like"/>
    <property type="match status" value="1"/>
</dbReference>
<proteinExistence type="predicted"/>
<evidence type="ECO:0000259" key="2">
    <source>
        <dbReference type="PROSITE" id="PS50033"/>
    </source>
</evidence>
<evidence type="ECO:0000259" key="3">
    <source>
        <dbReference type="PROSITE" id="PS50053"/>
    </source>
</evidence>
<feature type="region of interest" description="Disordered" evidence="1">
    <location>
        <begin position="1"/>
        <end position="31"/>
    </location>
</feature>
<dbReference type="OrthoDB" id="440781at2759"/>
<feature type="compositionally biased region" description="Low complexity" evidence="1">
    <location>
        <begin position="191"/>
        <end position="206"/>
    </location>
</feature>
<dbReference type="PANTHER" id="PTHR46467">
    <property type="entry name" value="TETHER CONTAINING UBX DOMAIN FOR GLUT4"/>
    <property type="match status" value="1"/>
</dbReference>
<accession>A0A8H7PV26</accession>
<organism evidence="4 5">
    <name type="scientific">Mortierella isabellina</name>
    <name type="common">Filamentous fungus</name>
    <name type="synonym">Umbelopsis isabellina</name>
    <dbReference type="NCBI Taxonomy" id="91625"/>
    <lineage>
        <taxon>Eukaryota</taxon>
        <taxon>Fungi</taxon>
        <taxon>Fungi incertae sedis</taxon>
        <taxon>Mucoromycota</taxon>
        <taxon>Mucoromycotina</taxon>
        <taxon>Umbelopsidomycetes</taxon>
        <taxon>Umbelopsidales</taxon>
        <taxon>Umbelopsidaceae</taxon>
        <taxon>Umbelopsis</taxon>
    </lineage>
</organism>
<dbReference type="InterPro" id="IPR001012">
    <property type="entry name" value="UBX_dom"/>
</dbReference>
<evidence type="ECO:0000313" key="4">
    <source>
        <dbReference type="EMBL" id="KAG2180852.1"/>
    </source>
</evidence>
<sequence>MSSSEQSDTPASIDRDIKVMSPPQGAAGAQPVPESFYKLTSAEIKQLYQSQVGKRQALENAPLKTKQMRNAEEKERMKKYPKTTIRVRFADGLILQISFQSSEKVSTLYDVIRSTLKIQEREFLLVLPPRTQLLVMNQTLFKAGLAPASNVTFVGAKTGGDKEKHELSDEYLSKVQQMPRPTDHTDSAPVSSGSNQASQSQNASGSIKENVSKTVPKWLQKGLFKK</sequence>
<dbReference type="AlphaFoldDB" id="A0A8H7PV26"/>
<feature type="domain" description="UBX" evidence="2">
    <location>
        <begin position="78"/>
        <end position="153"/>
    </location>
</feature>
<evidence type="ECO:0000313" key="5">
    <source>
        <dbReference type="Proteomes" id="UP000654370"/>
    </source>
</evidence>
<dbReference type="PROSITE" id="PS50033">
    <property type="entry name" value="UBX"/>
    <property type="match status" value="1"/>
</dbReference>
<dbReference type="GO" id="GO:0006886">
    <property type="term" value="P:intracellular protein transport"/>
    <property type="evidence" value="ECO:0007669"/>
    <property type="project" value="TreeGrafter"/>
</dbReference>
<dbReference type="PROSITE" id="PS50053">
    <property type="entry name" value="UBIQUITIN_2"/>
    <property type="match status" value="1"/>
</dbReference>
<dbReference type="Gene3D" id="3.10.20.90">
    <property type="entry name" value="Phosphatidylinositol 3-kinase Catalytic Subunit, Chain A, domain 1"/>
    <property type="match status" value="1"/>
</dbReference>
<dbReference type="Proteomes" id="UP000654370">
    <property type="component" value="Unassembled WGS sequence"/>
</dbReference>
<dbReference type="GO" id="GO:0012506">
    <property type="term" value="C:vesicle membrane"/>
    <property type="evidence" value="ECO:0007669"/>
    <property type="project" value="TreeGrafter"/>
</dbReference>
<comment type="caution">
    <text evidence="4">The sequence shown here is derived from an EMBL/GenBank/DDBJ whole genome shotgun (WGS) entry which is preliminary data.</text>
</comment>
<evidence type="ECO:0000256" key="1">
    <source>
        <dbReference type="SAM" id="MobiDB-lite"/>
    </source>
</evidence>
<feature type="compositionally biased region" description="Polar residues" evidence="1">
    <location>
        <begin position="1"/>
        <end position="10"/>
    </location>
</feature>
<dbReference type="InterPro" id="IPR000626">
    <property type="entry name" value="Ubiquitin-like_dom"/>
</dbReference>
<gene>
    <name evidence="4" type="ORF">INT43_008431</name>
</gene>
<feature type="compositionally biased region" description="Basic and acidic residues" evidence="1">
    <location>
        <begin position="159"/>
        <end position="172"/>
    </location>
</feature>
<dbReference type="GO" id="GO:0005634">
    <property type="term" value="C:nucleus"/>
    <property type="evidence" value="ECO:0007669"/>
    <property type="project" value="TreeGrafter"/>
</dbReference>
<dbReference type="SMART" id="SM00166">
    <property type="entry name" value="UBX"/>
    <property type="match status" value="1"/>
</dbReference>
<reference evidence="4" key="1">
    <citation type="submission" date="2020-12" db="EMBL/GenBank/DDBJ databases">
        <title>Metabolic potential, ecology and presence of endohyphal bacteria is reflected in genomic diversity of Mucoromycotina.</title>
        <authorList>
            <person name="Muszewska A."/>
            <person name="Okrasinska A."/>
            <person name="Steczkiewicz K."/>
            <person name="Drgas O."/>
            <person name="Orlowska M."/>
            <person name="Perlinska-Lenart U."/>
            <person name="Aleksandrzak-Piekarczyk T."/>
            <person name="Szatraj K."/>
            <person name="Zielenkiewicz U."/>
            <person name="Pilsyk S."/>
            <person name="Malc E."/>
            <person name="Mieczkowski P."/>
            <person name="Kruszewska J.S."/>
            <person name="Biernat P."/>
            <person name="Pawlowska J."/>
        </authorList>
    </citation>
    <scope>NUCLEOTIDE SEQUENCE</scope>
    <source>
        <strain evidence="4">WA0000067209</strain>
    </source>
</reference>
<feature type="domain" description="Ubiquitin-like" evidence="3">
    <location>
        <begin position="83"/>
        <end position="160"/>
    </location>
</feature>
<evidence type="ECO:0008006" key="6">
    <source>
        <dbReference type="Google" id="ProtNLM"/>
    </source>
</evidence>
<feature type="region of interest" description="Disordered" evidence="1">
    <location>
        <begin position="157"/>
        <end position="213"/>
    </location>
</feature>
<dbReference type="PANTHER" id="PTHR46467:SF1">
    <property type="entry name" value="TETHER CONTAINING UBX DOMAIN FOR GLUT4"/>
    <property type="match status" value="1"/>
</dbReference>
<dbReference type="InterPro" id="IPR029071">
    <property type="entry name" value="Ubiquitin-like_domsf"/>
</dbReference>
<protein>
    <recommendedName>
        <fullName evidence="6">UBX domain-containing protein</fullName>
    </recommendedName>
</protein>
<feature type="compositionally biased region" description="Low complexity" evidence="1">
    <location>
        <begin position="22"/>
        <end position="31"/>
    </location>
</feature>